<dbReference type="PANTHER" id="PTHR22916">
    <property type="entry name" value="GLYCOSYLTRANSFERASE"/>
    <property type="match status" value="1"/>
</dbReference>
<gene>
    <name evidence="2" type="ORF">ACFQ41_10280</name>
</gene>
<dbReference type="PANTHER" id="PTHR22916:SF3">
    <property type="entry name" value="UDP-GLCNAC:BETAGAL BETA-1,3-N-ACETYLGLUCOSAMINYLTRANSFERASE-LIKE PROTEIN 1"/>
    <property type="match status" value="1"/>
</dbReference>
<protein>
    <submittedName>
        <fullName evidence="2">Glycosyltransferase family 2 protein</fullName>
    </submittedName>
</protein>
<dbReference type="Gene3D" id="3.90.550.10">
    <property type="entry name" value="Spore Coat Polysaccharide Biosynthesis Protein SpsA, Chain A"/>
    <property type="match status" value="1"/>
</dbReference>
<evidence type="ECO:0000313" key="2">
    <source>
        <dbReference type="EMBL" id="MFD1399693.1"/>
    </source>
</evidence>
<evidence type="ECO:0000313" key="3">
    <source>
        <dbReference type="Proteomes" id="UP001597199"/>
    </source>
</evidence>
<feature type="domain" description="Glycosyltransferase 2-like" evidence="1">
    <location>
        <begin position="6"/>
        <end position="130"/>
    </location>
</feature>
<keyword evidence="3" id="KW-1185">Reference proteome</keyword>
<organism evidence="2 3">
    <name type="scientific">Lacticaseibacillus suilingensis</name>
    <dbReference type="NCBI Taxonomy" id="2799577"/>
    <lineage>
        <taxon>Bacteria</taxon>
        <taxon>Bacillati</taxon>
        <taxon>Bacillota</taxon>
        <taxon>Bacilli</taxon>
        <taxon>Lactobacillales</taxon>
        <taxon>Lactobacillaceae</taxon>
        <taxon>Lacticaseibacillus</taxon>
    </lineage>
</organism>
<dbReference type="InterPro" id="IPR001173">
    <property type="entry name" value="Glyco_trans_2-like"/>
</dbReference>
<dbReference type="InterPro" id="IPR029044">
    <property type="entry name" value="Nucleotide-diphossugar_trans"/>
</dbReference>
<comment type="caution">
    <text evidence="2">The sequence shown here is derived from an EMBL/GenBank/DDBJ whole genome shotgun (WGS) entry which is preliminary data.</text>
</comment>
<accession>A0ABW4BHX3</accession>
<name>A0ABW4BHX3_9LACO</name>
<dbReference type="RefSeq" id="WP_236000584.1">
    <property type="nucleotide sequence ID" value="NZ_BOLV01000026.1"/>
</dbReference>
<proteinExistence type="predicted"/>
<sequence>MAVILSVIMPAFNSEKYINTSIQSVLSQSVENLELIVVDDGSKDSTQKIVRDLASKDERIKLLTLQTNRGVSFARNSGVKVSSGKYVAFLDADDEWYPQKAEIQINYMENTSSEFSYLNYQLINNDGDVVGTRMISKSGLSYSELLKGNRIGLLTVMLSREVAVRHPFPEVPHEDYACWLSILKDISNANRASVALLAKYRIHSNSLSSNKVQAAKWTWQIYKREGLSRIRRVYYFLHYMYMAISKRR</sequence>
<dbReference type="Proteomes" id="UP001597199">
    <property type="component" value="Unassembled WGS sequence"/>
</dbReference>
<dbReference type="CDD" id="cd00761">
    <property type="entry name" value="Glyco_tranf_GTA_type"/>
    <property type="match status" value="1"/>
</dbReference>
<dbReference type="SUPFAM" id="SSF53448">
    <property type="entry name" value="Nucleotide-diphospho-sugar transferases"/>
    <property type="match status" value="1"/>
</dbReference>
<dbReference type="Pfam" id="PF00535">
    <property type="entry name" value="Glycos_transf_2"/>
    <property type="match status" value="1"/>
</dbReference>
<evidence type="ECO:0000259" key="1">
    <source>
        <dbReference type="Pfam" id="PF00535"/>
    </source>
</evidence>
<dbReference type="EMBL" id="JBHTOA010000037">
    <property type="protein sequence ID" value="MFD1399693.1"/>
    <property type="molecule type" value="Genomic_DNA"/>
</dbReference>
<reference evidence="3" key="1">
    <citation type="journal article" date="2019" name="Int. J. Syst. Evol. Microbiol.">
        <title>The Global Catalogue of Microorganisms (GCM) 10K type strain sequencing project: providing services to taxonomists for standard genome sequencing and annotation.</title>
        <authorList>
            <consortium name="The Broad Institute Genomics Platform"/>
            <consortium name="The Broad Institute Genome Sequencing Center for Infectious Disease"/>
            <person name="Wu L."/>
            <person name="Ma J."/>
        </authorList>
    </citation>
    <scope>NUCLEOTIDE SEQUENCE [LARGE SCALE GENOMIC DNA]</scope>
    <source>
        <strain evidence="3">CCM 9110</strain>
    </source>
</reference>